<dbReference type="PROSITE" id="PS00517">
    <property type="entry name" value="RNASE_3_1"/>
    <property type="match status" value="1"/>
</dbReference>
<dbReference type="Pfam" id="PF00636">
    <property type="entry name" value="Ribonuclease_3"/>
    <property type="match status" value="2"/>
</dbReference>
<evidence type="ECO:0000256" key="1">
    <source>
        <dbReference type="ARBA" id="ARBA00001936"/>
    </source>
</evidence>
<evidence type="ECO:0000256" key="18">
    <source>
        <dbReference type="ARBA" id="ARBA00035116"/>
    </source>
</evidence>
<proteinExistence type="inferred from homology"/>
<keyword evidence="8" id="KW-0547">Nucleotide-binding</keyword>
<evidence type="ECO:0000256" key="7">
    <source>
        <dbReference type="ARBA" id="ARBA00022737"/>
    </source>
</evidence>
<comment type="subcellular location">
    <subcellularLocation>
        <location evidence="3">Nucleus</location>
    </subcellularLocation>
</comment>
<evidence type="ECO:0000259" key="25">
    <source>
        <dbReference type="PROSITE" id="PS51327"/>
    </source>
</evidence>
<evidence type="ECO:0000259" key="24">
    <source>
        <dbReference type="PROSITE" id="PS51194"/>
    </source>
</evidence>
<evidence type="ECO:0000256" key="19">
    <source>
        <dbReference type="PROSITE-ProRule" id="PRU00657"/>
    </source>
</evidence>
<dbReference type="SUPFAM" id="SSF52540">
    <property type="entry name" value="P-loop containing nucleoside triphosphate hydrolases"/>
    <property type="match status" value="1"/>
</dbReference>
<dbReference type="PANTHER" id="PTHR14950:SF15">
    <property type="entry name" value="DICER-LIKE PROTEIN 4"/>
    <property type="match status" value="1"/>
</dbReference>
<evidence type="ECO:0000259" key="22">
    <source>
        <dbReference type="PROSITE" id="PS50142"/>
    </source>
</evidence>
<comment type="subunit">
    <text evidence="4">May interact with ARGONAUTE1 or PINHEAD through their common PAZ domains.</text>
</comment>
<gene>
    <name evidence="26" type="ORF">EJB05_38809</name>
</gene>
<dbReference type="InterPro" id="IPR005034">
    <property type="entry name" value="Dicer_dimerisation"/>
</dbReference>
<feature type="domain" description="Helicase C-terminal" evidence="24">
    <location>
        <begin position="334"/>
        <end position="502"/>
    </location>
</feature>
<comment type="caution">
    <text evidence="26">The sequence shown here is derived from an EMBL/GenBank/DDBJ whole genome shotgun (WGS) entry which is preliminary data.</text>
</comment>
<keyword evidence="6" id="KW-0479">Metal-binding</keyword>
<evidence type="ECO:0000256" key="16">
    <source>
        <dbReference type="ARBA" id="ARBA00023211"/>
    </source>
</evidence>
<keyword evidence="11" id="KW-0347">Helicase</keyword>
<evidence type="ECO:0000256" key="4">
    <source>
        <dbReference type="ARBA" id="ARBA00011499"/>
    </source>
</evidence>
<evidence type="ECO:0000313" key="27">
    <source>
        <dbReference type="Proteomes" id="UP000324897"/>
    </source>
</evidence>
<dbReference type="Gene3D" id="2.170.260.10">
    <property type="entry name" value="paz domain"/>
    <property type="match status" value="1"/>
</dbReference>
<dbReference type="InterPro" id="IPR027417">
    <property type="entry name" value="P-loop_NTPase"/>
</dbReference>
<dbReference type="EMBL" id="RWGY01000031">
    <property type="protein sequence ID" value="TVU15295.1"/>
    <property type="molecule type" value="Genomic_DNA"/>
</dbReference>
<evidence type="ECO:0000256" key="14">
    <source>
        <dbReference type="ARBA" id="ARBA00022884"/>
    </source>
</evidence>
<keyword evidence="10" id="KW-0378">Hydrolase</keyword>
<dbReference type="SUPFAM" id="SSF54768">
    <property type="entry name" value="dsRNA-binding domain-like"/>
    <property type="match status" value="2"/>
</dbReference>
<feature type="domain" description="PAZ" evidence="23">
    <location>
        <begin position="754"/>
        <end position="885"/>
    </location>
</feature>
<keyword evidence="14 19" id="KW-0694">RNA-binding</keyword>
<comment type="cofactor">
    <cofactor evidence="1">
        <name>Mn(2+)</name>
        <dbReference type="ChEBI" id="CHEBI:29035"/>
    </cofactor>
</comment>
<accession>A0A5J9TVG9</accession>
<feature type="domain" description="Dicer dsRNA-binding fold" evidence="25">
    <location>
        <begin position="490"/>
        <end position="580"/>
    </location>
</feature>
<dbReference type="SMART" id="SM00535">
    <property type="entry name" value="RIBOc"/>
    <property type="match status" value="2"/>
</dbReference>
<evidence type="ECO:0000256" key="13">
    <source>
        <dbReference type="ARBA" id="ARBA00022842"/>
    </source>
</evidence>
<dbReference type="Proteomes" id="UP000324897">
    <property type="component" value="Unassembled WGS sequence"/>
</dbReference>
<evidence type="ECO:0008006" key="28">
    <source>
        <dbReference type="Google" id="ProtNLM"/>
    </source>
</evidence>
<evidence type="ECO:0000313" key="26">
    <source>
        <dbReference type="EMBL" id="TVU15295.1"/>
    </source>
</evidence>
<dbReference type="InterPro" id="IPR011545">
    <property type="entry name" value="DEAD/DEAH_box_helicase_dom"/>
</dbReference>
<dbReference type="InterPro" id="IPR036085">
    <property type="entry name" value="PAZ_dom_sf"/>
</dbReference>
<evidence type="ECO:0000256" key="9">
    <source>
        <dbReference type="ARBA" id="ARBA00022759"/>
    </source>
</evidence>
<evidence type="ECO:0000259" key="23">
    <source>
        <dbReference type="PROSITE" id="PS50821"/>
    </source>
</evidence>
<dbReference type="InterPro" id="IPR003100">
    <property type="entry name" value="PAZ_dom"/>
</dbReference>
<feature type="domain" description="RNase III" evidence="22">
    <location>
        <begin position="1121"/>
        <end position="1265"/>
    </location>
</feature>
<evidence type="ECO:0000259" key="21">
    <source>
        <dbReference type="PROSITE" id="PS50137"/>
    </source>
</evidence>
<dbReference type="FunFam" id="3.40.50.300:FF:000420">
    <property type="entry name" value="Endoribonuclease dicer-like 1"/>
    <property type="match status" value="1"/>
</dbReference>
<dbReference type="FunFam" id="1.10.1520.10:FF:000004">
    <property type="entry name" value="Endoribonuclease dicer-like 1"/>
    <property type="match status" value="1"/>
</dbReference>
<dbReference type="SUPFAM" id="SSF69065">
    <property type="entry name" value="RNase III domain-like"/>
    <property type="match status" value="2"/>
</dbReference>
<dbReference type="PROSITE" id="PS51194">
    <property type="entry name" value="HELICASE_CTER"/>
    <property type="match status" value="1"/>
</dbReference>
<dbReference type="PANTHER" id="PTHR14950">
    <property type="entry name" value="DICER-RELATED"/>
    <property type="match status" value="1"/>
</dbReference>
<dbReference type="FunFam" id="3.30.160.20:FF:000063">
    <property type="entry name" value="Dicer-like 103"/>
    <property type="match status" value="1"/>
</dbReference>
<comment type="cofactor">
    <cofactor evidence="2">
        <name>Mg(2+)</name>
        <dbReference type="ChEBI" id="CHEBI:18420"/>
    </cofactor>
</comment>
<dbReference type="GO" id="GO:0005524">
    <property type="term" value="F:ATP binding"/>
    <property type="evidence" value="ECO:0007669"/>
    <property type="project" value="UniProtKB-KW"/>
</dbReference>
<dbReference type="CDD" id="cd00593">
    <property type="entry name" value="RIBOc"/>
    <property type="match status" value="2"/>
</dbReference>
<feature type="compositionally biased region" description="Low complexity" evidence="20">
    <location>
        <begin position="7"/>
        <end position="26"/>
    </location>
</feature>
<dbReference type="GO" id="GO:0004525">
    <property type="term" value="F:ribonuclease III activity"/>
    <property type="evidence" value="ECO:0007669"/>
    <property type="project" value="InterPro"/>
</dbReference>
<dbReference type="SUPFAM" id="SSF101690">
    <property type="entry name" value="PAZ domain"/>
    <property type="match status" value="1"/>
</dbReference>
<keyword evidence="15" id="KW-0943">RNA-mediated gene silencing</keyword>
<dbReference type="InterPro" id="IPR014720">
    <property type="entry name" value="dsRBD_dom"/>
</dbReference>
<evidence type="ECO:0000256" key="15">
    <source>
        <dbReference type="ARBA" id="ARBA00023158"/>
    </source>
</evidence>
<dbReference type="Pfam" id="PF00270">
    <property type="entry name" value="DEAD"/>
    <property type="match status" value="1"/>
</dbReference>
<comment type="similarity">
    <text evidence="18">Belongs to the helicase family. Dicer subfamily.</text>
</comment>
<dbReference type="Gene3D" id="3.30.160.380">
    <property type="entry name" value="Dicer dimerisation domain"/>
    <property type="match status" value="1"/>
</dbReference>
<dbReference type="Gene3D" id="3.30.160.20">
    <property type="match status" value="2"/>
</dbReference>
<dbReference type="InterPro" id="IPR038248">
    <property type="entry name" value="Dicer_dimer_sf"/>
</dbReference>
<organism evidence="26 27">
    <name type="scientific">Eragrostis curvula</name>
    <name type="common">weeping love grass</name>
    <dbReference type="NCBI Taxonomy" id="38414"/>
    <lineage>
        <taxon>Eukaryota</taxon>
        <taxon>Viridiplantae</taxon>
        <taxon>Streptophyta</taxon>
        <taxon>Embryophyta</taxon>
        <taxon>Tracheophyta</taxon>
        <taxon>Spermatophyta</taxon>
        <taxon>Magnoliopsida</taxon>
        <taxon>Liliopsida</taxon>
        <taxon>Poales</taxon>
        <taxon>Poaceae</taxon>
        <taxon>PACMAD clade</taxon>
        <taxon>Chloridoideae</taxon>
        <taxon>Eragrostideae</taxon>
        <taxon>Eragrostidinae</taxon>
        <taxon>Eragrostis</taxon>
    </lineage>
</organism>
<dbReference type="GO" id="GO:0010492">
    <property type="term" value="P:maintenance of shoot apical meristem identity"/>
    <property type="evidence" value="ECO:0007669"/>
    <property type="project" value="EnsemblPlants"/>
</dbReference>
<dbReference type="PROSITE" id="PS50142">
    <property type="entry name" value="RNASE_3_2"/>
    <property type="match status" value="2"/>
</dbReference>
<dbReference type="Gene3D" id="1.10.1520.10">
    <property type="entry name" value="Ribonuclease III domain"/>
    <property type="match status" value="2"/>
</dbReference>
<dbReference type="SMART" id="SM00490">
    <property type="entry name" value="HELICc"/>
    <property type="match status" value="1"/>
</dbReference>
<dbReference type="GO" id="GO:0046872">
    <property type="term" value="F:metal ion binding"/>
    <property type="evidence" value="ECO:0007669"/>
    <property type="project" value="UniProtKB-KW"/>
</dbReference>
<dbReference type="InterPro" id="IPR000999">
    <property type="entry name" value="RNase_III_dom"/>
</dbReference>
<dbReference type="Pfam" id="PF03368">
    <property type="entry name" value="Dicer_dimer"/>
    <property type="match status" value="1"/>
</dbReference>
<keyword evidence="27" id="KW-1185">Reference proteome</keyword>
<dbReference type="GO" id="GO:0010267">
    <property type="term" value="P:ta-siRNA processing"/>
    <property type="evidence" value="ECO:0007669"/>
    <property type="project" value="EnsemblPlants"/>
</dbReference>
<dbReference type="GO" id="GO:0004386">
    <property type="term" value="F:helicase activity"/>
    <property type="evidence" value="ECO:0007669"/>
    <property type="project" value="UniProtKB-KW"/>
</dbReference>
<keyword evidence="9" id="KW-0255">Endonuclease</keyword>
<sequence length="1680" mass="190726">MAEGEGESSRGAETATATSTATATASDPKDPRTIARKYQLDLCKRAVEENIIVYLGTGCGKTHIAVLLMYELGHLIRKPSREVCVFLAPTIPLVCQQAMVIMNSTNFKVQRYYGSGKNSRDHQAWEKEMEEFEEFYNNVDKPPRVFGMTASPIIGKGGSNKLNYTKCINSLEELLNAKVCSVDNVELETVVASPKIEVYFYGPVSHSNLTATYSKELDGFKLQSECMLRESLRDFKDSQKKLKSLWRLHDQLIFCLQEIGLFGALQAAKTSLSPGSDSQDRKGVGLNDTRASFERHYLNKAISLLSCNILDGTNADSFDLDTLEEPFFSKKFSVLIDVLSRYRLQENMKCIVFVKRIIVARIIAHILQNLKCLDSWKCEFLVGCHSGLKNMSRNRMDSIIEKFSSGKVNLLVSTSVGEEGLDIQTCCLVVRFDLPETVSSFIQSRGRARMTKSKYTLMFVDLIYTRGNQCQEKLLDDYVAGESFMNEEINLRTSDDLFDCLEENIYRVTDTVFFYIDDVEGIVCRLILPPNAAFRQVNGQPCPSKDEAKRDACLKACIKLHELGALTDFLLPGPGSRKIKASTTNISESDKTYDESLREELHEMLIPAVLKPSRCKLDCSLNLHFYYIEFVPIPADRRYQMFGLFVINPLPKEAEKLDVELHLARARIVRAGIKYMGMIGLNKEEMMLAHNFQEMFLKVLLDRSEFTSSHVMLKSDAELQMSSTFYLLLPIKQKFYGDKFMIDWPTVKRCLASPVFQHSMDLSPQDTYPNESLKLLDGMYCKADVTGSLVFTPHNKLFFFVDGILDEINAKVAKSEFKGATYEEYFKERFTIELSHPEQPLLKAKQLFNLRNLLHNRLQESTETEGREMMEHFVELPPELCCLKITGFSKDMGSSLSLLPSLMSRLENLLVAIELKDVMLSSFPEASQISALGILEALTTERCLERISLERFEVLGDAFLKYVVGRHNFISYEGLDEGQLTRKRTAVVNNSNLYKLSIGRNLQVYIRDQQFEPTQFFALGRPCKVVCTADTEESLHQKNVDPDKRENCNLKCTKSHHWLHRKTIADVVESLLGAFIVECGFKAAFAFLQWMGIKVDFKVSALYAVLDASSTNLSLMNLINVAKLEELIGYRFKHKGLLLQAFVHPSFNKHSGGCYQRMEFLGDAVLEYLMTSYLYSTYPDLKPGQITDLKSLAVNNNSFACVAVQKSIRKYLIKDSNHLTEAVNRFEHYVNVPNSEKDLLEEPACPKVLGDIVESCVGAVLLDSGFNLNYVWELMLMLLKPVMSFSDMHINPMRELRELCQYNGFELGLPEPMTVNGAHHVKVEVNINSKIISCSAVNRNSKDARKLAAQETLSKLKKYGYRHRSKSLEEILRTARKKESELIGYDEEPIKVEADISVEMKNIQMTEEMDANIFSRNREVCFSGRSETFIQSTGGDNKVDKNDAKNGRENQLKAVMQNGFLTRGATDKNNKKEYHGDMVHKTARSFLYELCAANYWKPPEFEICKDEGPSHLRQFTCKVIVQIMGASATVLECYSDPKLQKKAAQEHAAQGALWCLKHLGHLPKDENRLCDTLAVDRNLIELETRQESTQAGLPAQRWLAAYLAKSGGEGVHEEQVAVHRVHESQDLLVAVAVSRSPTLLHRTVNLYRVFRSRDGSQEPRIFHRRRHPIPLSRYSRRAGW</sequence>
<dbReference type="InterPro" id="IPR036389">
    <property type="entry name" value="RNase_III_sf"/>
</dbReference>
<protein>
    <recommendedName>
        <fullName evidence="28">Dicer-like protein 4</fullName>
    </recommendedName>
</protein>
<dbReference type="FunFam" id="1.10.1520.10:FF:000008">
    <property type="entry name" value="Dicer-like 104"/>
    <property type="match status" value="1"/>
</dbReference>
<dbReference type="Pfam" id="PF14709">
    <property type="entry name" value="DND1_DSRM"/>
    <property type="match status" value="1"/>
</dbReference>
<evidence type="ECO:0000256" key="8">
    <source>
        <dbReference type="ARBA" id="ARBA00022741"/>
    </source>
</evidence>
<dbReference type="OrthoDB" id="6513042at2759"/>
<feature type="domain" description="DRBM" evidence="21">
    <location>
        <begin position="1291"/>
        <end position="1358"/>
    </location>
</feature>
<dbReference type="PROSITE" id="PS51327">
    <property type="entry name" value="DICER_DSRBF"/>
    <property type="match status" value="1"/>
</dbReference>
<dbReference type="GO" id="GO:0003723">
    <property type="term" value="F:RNA binding"/>
    <property type="evidence" value="ECO:0007669"/>
    <property type="project" value="UniProtKB-UniRule"/>
</dbReference>
<dbReference type="GO" id="GO:0005634">
    <property type="term" value="C:nucleus"/>
    <property type="evidence" value="ECO:0007669"/>
    <property type="project" value="UniProtKB-SubCell"/>
</dbReference>
<keyword evidence="5" id="KW-0540">Nuclease</keyword>
<dbReference type="SMART" id="SM00949">
    <property type="entry name" value="PAZ"/>
    <property type="match status" value="1"/>
</dbReference>
<dbReference type="SMART" id="SM00358">
    <property type="entry name" value="DSRM"/>
    <property type="match status" value="2"/>
</dbReference>
<evidence type="ECO:0000256" key="6">
    <source>
        <dbReference type="ARBA" id="ARBA00022723"/>
    </source>
</evidence>
<evidence type="ECO:0000256" key="3">
    <source>
        <dbReference type="ARBA" id="ARBA00004123"/>
    </source>
</evidence>
<keyword evidence="7" id="KW-0677">Repeat</keyword>
<keyword evidence="13" id="KW-0460">Magnesium</keyword>
<name>A0A5J9TVG9_9POAL</name>
<feature type="domain" description="DRBM" evidence="21">
    <location>
        <begin position="1482"/>
        <end position="1558"/>
    </location>
</feature>
<keyword evidence="17" id="KW-0539">Nucleus</keyword>
<dbReference type="Gramene" id="TVU15295">
    <property type="protein sequence ID" value="TVU15295"/>
    <property type="gene ID" value="EJB05_38809"/>
</dbReference>
<dbReference type="GO" id="GO:0009944">
    <property type="term" value="P:polarity specification of adaxial/abaxial axis"/>
    <property type="evidence" value="ECO:0007669"/>
    <property type="project" value="EnsemblPlants"/>
</dbReference>
<reference evidence="26 27" key="1">
    <citation type="journal article" date="2019" name="Sci. Rep.">
        <title>A high-quality genome of Eragrostis curvula grass provides insights into Poaceae evolution and supports new strategies to enhance forage quality.</title>
        <authorList>
            <person name="Carballo J."/>
            <person name="Santos B.A.C.M."/>
            <person name="Zappacosta D."/>
            <person name="Garbus I."/>
            <person name="Selva J.P."/>
            <person name="Gallo C.A."/>
            <person name="Diaz A."/>
            <person name="Albertini E."/>
            <person name="Caccamo M."/>
            <person name="Echenique V."/>
        </authorList>
    </citation>
    <scope>NUCLEOTIDE SEQUENCE [LARGE SCALE GENOMIC DNA]</scope>
    <source>
        <strain evidence="27">cv. Victoria</strain>
        <tissue evidence="26">Leaf</tissue>
    </source>
</reference>
<dbReference type="Pfam" id="PF02170">
    <property type="entry name" value="PAZ"/>
    <property type="match status" value="1"/>
</dbReference>
<keyword evidence="16" id="KW-0464">Manganese</keyword>
<dbReference type="InterPro" id="IPR001650">
    <property type="entry name" value="Helicase_C-like"/>
</dbReference>
<keyword evidence="12" id="KW-0067">ATP-binding</keyword>
<dbReference type="Pfam" id="PF00271">
    <property type="entry name" value="Helicase_C"/>
    <property type="match status" value="1"/>
</dbReference>
<dbReference type="GO" id="GO:0048608">
    <property type="term" value="P:reproductive structure development"/>
    <property type="evidence" value="ECO:0007669"/>
    <property type="project" value="EnsemblPlants"/>
</dbReference>
<dbReference type="PROSITE" id="PS50137">
    <property type="entry name" value="DS_RBD"/>
    <property type="match status" value="2"/>
</dbReference>
<feature type="region of interest" description="Disordered" evidence="20">
    <location>
        <begin position="1"/>
        <end position="30"/>
    </location>
</feature>
<dbReference type="PROSITE" id="PS50821">
    <property type="entry name" value="PAZ"/>
    <property type="match status" value="1"/>
</dbReference>
<evidence type="ECO:0000256" key="17">
    <source>
        <dbReference type="ARBA" id="ARBA00023242"/>
    </source>
</evidence>
<dbReference type="Gene3D" id="3.40.50.300">
    <property type="entry name" value="P-loop containing nucleotide triphosphate hydrolases"/>
    <property type="match status" value="2"/>
</dbReference>
<dbReference type="FunFam" id="2.170.260.10:FF:000006">
    <property type="entry name" value="Dicer-like 103"/>
    <property type="match status" value="1"/>
</dbReference>
<feature type="domain" description="RNase III" evidence="22">
    <location>
        <begin position="936"/>
        <end position="1080"/>
    </location>
</feature>
<dbReference type="GO" id="GO:0005737">
    <property type="term" value="C:cytoplasm"/>
    <property type="evidence" value="ECO:0007669"/>
    <property type="project" value="TreeGrafter"/>
</dbReference>
<evidence type="ECO:0000256" key="20">
    <source>
        <dbReference type="SAM" id="MobiDB-lite"/>
    </source>
</evidence>
<evidence type="ECO:0000256" key="5">
    <source>
        <dbReference type="ARBA" id="ARBA00022722"/>
    </source>
</evidence>
<evidence type="ECO:0000256" key="2">
    <source>
        <dbReference type="ARBA" id="ARBA00001946"/>
    </source>
</evidence>
<evidence type="ECO:0000256" key="12">
    <source>
        <dbReference type="ARBA" id="ARBA00022840"/>
    </source>
</evidence>
<evidence type="ECO:0000256" key="10">
    <source>
        <dbReference type="ARBA" id="ARBA00022801"/>
    </source>
</evidence>
<evidence type="ECO:0000256" key="11">
    <source>
        <dbReference type="ARBA" id="ARBA00022806"/>
    </source>
</evidence>